<feature type="transmembrane region" description="Helical" evidence="1">
    <location>
        <begin position="135"/>
        <end position="157"/>
    </location>
</feature>
<evidence type="ECO:0000259" key="2">
    <source>
        <dbReference type="Pfam" id="PF14342"/>
    </source>
</evidence>
<proteinExistence type="predicted"/>
<dbReference type="InterPro" id="IPR025509">
    <property type="entry name" value="DUF4396"/>
</dbReference>
<keyword evidence="1" id="KW-1133">Transmembrane helix</keyword>
<keyword evidence="1" id="KW-0812">Transmembrane</keyword>
<feature type="domain" description="DUF4396" evidence="2">
    <location>
        <begin position="96"/>
        <end position="242"/>
    </location>
</feature>
<dbReference type="Proteomes" id="UP000218165">
    <property type="component" value="Chromosome"/>
</dbReference>
<dbReference type="RefSeq" id="WP_096802349.1">
    <property type="nucleotide sequence ID" value="NZ_CP023563.1"/>
</dbReference>
<feature type="transmembrane region" description="Helical" evidence="1">
    <location>
        <begin position="214"/>
        <end position="237"/>
    </location>
</feature>
<gene>
    <name evidence="3" type="ORF">CFK38_06495</name>
</gene>
<accession>A0A291GL24</accession>
<dbReference type="OrthoDB" id="345021at2"/>
<protein>
    <recommendedName>
        <fullName evidence="2">DUF4396 domain-containing protein</fullName>
    </recommendedName>
</protein>
<evidence type="ECO:0000313" key="3">
    <source>
        <dbReference type="EMBL" id="ATG51213.1"/>
    </source>
</evidence>
<keyword evidence="1" id="KW-0472">Membrane</keyword>
<feature type="transmembrane region" description="Helical" evidence="1">
    <location>
        <begin position="178"/>
        <end position="202"/>
    </location>
</feature>
<dbReference type="KEGG" id="brz:CFK38_06495"/>
<feature type="transmembrane region" description="Helical" evidence="1">
    <location>
        <begin position="45"/>
        <end position="66"/>
    </location>
</feature>
<sequence length="245" mass="26194">MSTPLTNADIPTWVTGIAIVSLALAIMCAGWVAVDVVRRPQQMGVMNVVWPVVMLFGSVAWLAFYLRFAREGSSPRASEQEHEGQGRGRAARIVSTATGTNHCGAGCTLGDLAADVLMALFPALVPVALLHHEVYGGWIVGTVLAFAFGVVLQYFAIAPMRQLGLAQGLLAALKADAASIAAWQVGMIGFMAIVQLAVLPLWLGGHAPPSTPAYWFFMQIAMVIGFLCSYPVNAWLIRRGVKEPM</sequence>
<dbReference type="AlphaFoldDB" id="A0A291GL24"/>
<keyword evidence="4" id="KW-1185">Reference proteome</keyword>
<organism evidence="3 4">
    <name type="scientific">Brachybacterium vulturis</name>
    <dbReference type="NCBI Taxonomy" id="2017484"/>
    <lineage>
        <taxon>Bacteria</taxon>
        <taxon>Bacillati</taxon>
        <taxon>Actinomycetota</taxon>
        <taxon>Actinomycetes</taxon>
        <taxon>Micrococcales</taxon>
        <taxon>Dermabacteraceae</taxon>
        <taxon>Brachybacterium</taxon>
    </lineage>
</organism>
<evidence type="ECO:0000313" key="4">
    <source>
        <dbReference type="Proteomes" id="UP000218165"/>
    </source>
</evidence>
<dbReference type="Pfam" id="PF14342">
    <property type="entry name" value="DUF4396"/>
    <property type="match status" value="1"/>
</dbReference>
<dbReference type="EMBL" id="CP023563">
    <property type="protein sequence ID" value="ATG51213.1"/>
    <property type="molecule type" value="Genomic_DNA"/>
</dbReference>
<name>A0A291GL24_9MICO</name>
<reference evidence="4" key="1">
    <citation type="submission" date="2017-09" db="EMBL/GenBank/DDBJ databases">
        <title>Brachybacterium sp. VM2412.</title>
        <authorList>
            <person name="Tak E.J."/>
            <person name="Bae J.-W."/>
        </authorList>
    </citation>
    <scope>NUCLEOTIDE SEQUENCE [LARGE SCALE GENOMIC DNA]</scope>
    <source>
        <strain evidence="4">VM2412</strain>
    </source>
</reference>
<feature type="transmembrane region" description="Helical" evidence="1">
    <location>
        <begin position="12"/>
        <end position="33"/>
    </location>
</feature>
<evidence type="ECO:0000256" key="1">
    <source>
        <dbReference type="SAM" id="Phobius"/>
    </source>
</evidence>